<dbReference type="OMA" id="NDRSCTH"/>
<keyword evidence="3" id="KW-1185">Reference proteome</keyword>
<feature type="signal peptide" evidence="1">
    <location>
        <begin position="1"/>
        <end position="26"/>
    </location>
</feature>
<dbReference type="Proteomes" id="UP000000305">
    <property type="component" value="Unassembled WGS sequence"/>
</dbReference>
<dbReference type="InParanoid" id="E9H4V0"/>
<organism evidence="2 3">
    <name type="scientific">Daphnia pulex</name>
    <name type="common">Water flea</name>
    <dbReference type="NCBI Taxonomy" id="6669"/>
    <lineage>
        <taxon>Eukaryota</taxon>
        <taxon>Metazoa</taxon>
        <taxon>Ecdysozoa</taxon>
        <taxon>Arthropoda</taxon>
        <taxon>Crustacea</taxon>
        <taxon>Branchiopoda</taxon>
        <taxon>Diplostraca</taxon>
        <taxon>Cladocera</taxon>
        <taxon>Anomopoda</taxon>
        <taxon>Daphniidae</taxon>
        <taxon>Daphnia</taxon>
    </lineage>
</organism>
<dbReference type="PhylomeDB" id="E9H4V0"/>
<keyword evidence="1" id="KW-0732">Signal</keyword>
<dbReference type="HOGENOM" id="CLU_149565_1_0_1"/>
<proteinExistence type="predicted"/>
<dbReference type="OrthoDB" id="6370378at2759"/>
<dbReference type="Gene3D" id="3.50.4.10">
    <property type="entry name" value="Hepatocyte Growth Factor"/>
    <property type="match status" value="1"/>
</dbReference>
<evidence type="ECO:0000313" key="3">
    <source>
        <dbReference type="Proteomes" id="UP000000305"/>
    </source>
</evidence>
<name>E9H4V0_DAPPU</name>
<sequence>MYSLKIKSLPSIFLMVVMFMLATASARVWNYAEGNQVRWSGNCNFRGYDFQTVFVPNDRCGRACLDNSFCTHFTNTRTTCFLKRNLDGWREQFSRNEDCGFIPARTKQSTEPRDTTDTDN</sequence>
<dbReference type="EMBL" id="GL732592">
    <property type="protein sequence ID" value="EFX73208.1"/>
    <property type="molecule type" value="Genomic_DNA"/>
</dbReference>
<reference evidence="2 3" key="1">
    <citation type="journal article" date="2011" name="Science">
        <title>The ecoresponsive genome of Daphnia pulex.</title>
        <authorList>
            <person name="Colbourne J.K."/>
            <person name="Pfrender M.E."/>
            <person name="Gilbert D."/>
            <person name="Thomas W.K."/>
            <person name="Tucker A."/>
            <person name="Oakley T.H."/>
            <person name="Tokishita S."/>
            <person name="Aerts A."/>
            <person name="Arnold G.J."/>
            <person name="Basu M.K."/>
            <person name="Bauer D.J."/>
            <person name="Caceres C.E."/>
            <person name="Carmel L."/>
            <person name="Casola C."/>
            <person name="Choi J.H."/>
            <person name="Detter J.C."/>
            <person name="Dong Q."/>
            <person name="Dusheyko S."/>
            <person name="Eads B.D."/>
            <person name="Frohlich T."/>
            <person name="Geiler-Samerotte K.A."/>
            <person name="Gerlach D."/>
            <person name="Hatcher P."/>
            <person name="Jogdeo S."/>
            <person name="Krijgsveld J."/>
            <person name="Kriventseva E.V."/>
            <person name="Kultz D."/>
            <person name="Laforsch C."/>
            <person name="Lindquist E."/>
            <person name="Lopez J."/>
            <person name="Manak J.R."/>
            <person name="Muller J."/>
            <person name="Pangilinan J."/>
            <person name="Patwardhan R.P."/>
            <person name="Pitluck S."/>
            <person name="Pritham E.J."/>
            <person name="Rechtsteiner A."/>
            <person name="Rho M."/>
            <person name="Rogozin I.B."/>
            <person name="Sakarya O."/>
            <person name="Salamov A."/>
            <person name="Schaack S."/>
            <person name="Shapiro H."/>
            <person name="Shiga Y."/>
            <person name="Skalitzky C."/>
            <person name="Smith Z."/>
            <person name="Souvorov A."/>
            <person name="Sung W."/>
            <person name="Tang Z."/>
            <person name="Tsuchiya D."/>
            <person name="Tu H."/>
            <person name="Vos H."/>
            <person name="Wang M."/>
            <person name="Wolf Y.I."/>
            <person name="Yamagata H."/>
            <person name="Yamada T."/>
            <person name="Ye Y."/>
            <person name="Shaw J.R."/>
            <person name="Andrews J."/>
            <person name="Crease T.J."/>
            <person name="Tang H."/>
            <person name="Lucas S.M."/>
            <person name="Robertson H.M."/>
            <person name="Bork P."/>
            <person name="Koonin E.V."/>
            <person name="Zdobnov E.M."/>
            <person name="Grigoriev I.V."/>
            <person name="Lynch M."/>
            <person name="Boore J.L."/>
        </authorList>
    </citation>
    <scope>NUCLEOTIDE SEQUENCE [LARGE SCALE GENOMIC DNA]</scope>
</reference>
<dbReference type="KEGG" id="dpx:DAPPUDRAFT_325481"/>
<evidence type="ECO:0000313" key="2">
    <source>
        <dbReference type="EMBL" id="EFX73208.1"/>
    </source>
</evidence>
<evidence type="ECO:0008006" key="4">
    <source>
        <dbReference type="Google" id="ProtNLM"/>
    </source>
</evidence>
<evidence type="ECO:0000256" key="1">
    <source>
        <dbReference type="SAM" id="SignalP"/>
    </source>
</evidence>
<gene>
    <name evidence="2" type="ORF">DAPPUDRAFT_325481</name>
</gene>
<accession>E9H4V0</accession>
<protein>
    <recommendedName>
        <fullName evidence="4">Apple domain-containing protein</fullName>
    </recommendedName>
</protein>
<dbReference type="AlphaFoldDB" id="E9H4V0"/>
<feature type="chain" id="PRO_5003241695" description="Apple domain-containing protein" evidence="1">
    <location>
        <begin position="27"/>
        <end position="120"/>
    </location>
</feature>